<keyword evidence="2" id="KW-0813">Transport</keyword>
<keyword evidence="6" id="KW-1278">Translocase</keyword>
<dbReference type="SUPFAM" id="SSF160246">
    <property type="entry name" value="EspE N-terminal domain-like"/>
    <property type="match status" value="1"/>
</dbReference>
<dbReference type="Gene3D" id="3.30.300.160">
    <property type="entry name" value="Type II secretion system, protein E, N-terminal domain"/>
    <property type="match status" value="1"/>
</dbReference>
<dbReference type="InterPro" id="IPR003593">
    <property type="entry name" value="AAA+_ATPase"/>
</dbReference>
<comment type="similarity">
    <text evidence="1">Belongs to the GSP E family.</text>
</comment>
<dbReference type="SUPFAM" id="SSF52540">
    <property type="entry name" value="P-loop containing nucleoside triphosphate hydrolases"/>
    <property type="match status" value="1"/>
</dbReference>
<dbReference type="PROSITE" id="PS00662">
    <property type="entry name" value="T2SP_E"/>
    <property type="match status" value="1"/>
</dbReference>
<dbReference type="AlphaFoldDB" id="A0A101HYM8"/>
<dbReference type="EC" id="7.4.2.8" evidence="7"/>
<dbReference type="GO" id="GO:0005524">
    <property type="term" value="F:ATP binding"/>
    <property type="evidence" value="ECO:0007669"/>
    <property type="project" value="UniProtKB-KW"/>
</dbReference>
<comment type="caution">
    <text evidence="10">The sequence shown here is derived from an EMBL/GenBank/DDBJ whole genome shotgun (WGS) entry which is preliminary data.</text>
</comment>
<sequence>MKKIVDKSITGNFLLDILYKRNLINDEQLNRISKIQKNNRNELQKTIIELDILKKDEMMIALADEIGVKYVNLNDVNIDPTIVVLIPEEMARRHQLIAIDKDGNKLTVAMANPLDVFAHDELKIRLGYDIESVLSYGEDINRALDEVFGVTNEWDQVIGKIENMQVTVLKEEEKEVSDISAIDKGEEAPIIALVNLIILRAVKEKASDIHIELFGEDTLRVRYRIDGILHDVMSLPRNLHLAIISRIKIMSDLDIAERRLPQDGRIQVNVRGRNINIRVSTVPTVNGESAVLRILDPASILLDLDSLGFSNDILPKFISLIKKPNGIILVTGPTGSGKSTTLYTALNLLNSSEKKIMTIEDPVEYRLKGISQIQAKPKIGLTFAAGLRSFLRQDPDIMLVGEIRDRETAEIAVQAALTGHLVLSTLHTNDAPSSVIRLIDMGIEPFLISSSVIGVIAQRLVRRICPKCKKELKITSDIKKILDIYDIDSNEITLYKGEGCPNCKGTGYKGRIALFELMIITDTMRELITKNVNNRKLRETALQEGMCTLKEDGIKKVREGITTVDEVLRVAST</sequence>
<dbReference type="InterPro" id="IPR007831">
    <property type="entry name" value="T2SS_GspE_N"/>
</dbReference>
<dbReference type="GO" id="GO:0016887">
    <property type="term" value="F:ATP hydrolysis activity"/>
    <property type="evidence" value="ECO:0007669"/>
    <property type="project" value="TreeGrafter"/>
</dbReference>
<dbReference type="SMART" id="SM00382">
    <property type="entry name" value="AAA"/>
    <property type="match status" value="1"/>
</dbReference>
<dbReference type="PATRIC" id="fig|1635277.3.peg.1577"/>
<proteinExistence type="inferred from homology"/>
<dbReference type="InterPro" id="IPR013369">
    <property type="entry name" value="T2SS_GspE"/>
</dbReference>
<evidence type="ECO:0000256" key="2">
    <source>
        <dbReference type="ARBA" id="ARBA00022448"/>
    </source>
</evidence>
<protein>
    <recommendedName>
        <fullName evidence="7">protein-secreting ATPase</fullName>
        <ecNumber evidence="7">7.4.2.8</ecNumber>
    </recommendedName>
</protein>
<evidence type="ECO:0000259" key="9">
    <source>
        <dbReference type="PROSITE" id="PS00662"/>
    </source>
</evidence>
<dbReference type="Gene3D" id="3.40.50.300">
    <property type="entry name" value="P-loop containing nucleotide triphosphate hydrolases"/>
    <property type="match status" value="1"/>
</dbReference>
<evidence type="ECO:0000256" key="4">
    <source>
        <dbReference type="ARBA" id="ARBA00022840"/>
    </source>
</evidence>
<keyword evidence="4" id="KW-0067">ATP-binding</keyword>
<accession>A0A101HYM8</accession>
<dbReference type="FunFam" id="3.30.300.160:FF:000002">
    <property type="entry name" value="Type II secretion system protein E"/>
    <property type="match status" value="1"/>
</dbReference>
<reference evidence="11" key="1">
    <citation type="journal article" date="2015" name="MBio">
        <title>Genome-Resolved Metagenomic Analysis Reveals Roles for Candidate Phyla and Other Microbial Community Members in Biogeochemical Transformations in Oil Reservoirs.</title>
        <authorList>
            <person name="Hu P."/>
            <person name="Tom L."/>
            <person name="Singh A."/>
            <person name="Thomas B.C."/>
            <person name="Baker B.J."/>
            <person name="Piceno Y.M."/>
            <person name="Andersen G.L."/>
            <person name="Banfield J.F."/>
        </authorList>
    </citation>
    <scope>NUCLEOTIDE SEQUENCE [LARGE SCALE GENOMIC DNA]</scope>
</reference>
<dbReference type="Proteomes" id="UP000053467">
    <property type="component" value="Unassembled WGS sequence"/>
</dbReference>
<dbReference type="FunFam" id="3.30.450.90:FF:000001">
    <property type="entry name" value="Type II secretion system ATPase GspE"/>
    <property type="match status" value="1"/>
</dbReference>
<dbReference type="InterPro" id="IPR037257">
    <property type="entry name" value="T2SS_E_N_sf"/>
</dbReference>
<evidence type="ECO:0000256" key="5">
    <source>
        <dbReference type="ARBA" id="ARBA00022927"/>
    </source>
</evidence>
<keyword evidence="3" id="KW-0547">Nucleotide-binding</keyword>
<evidence type="ECO:0000256" key="6">
    <source>
        <dbReference type="ARBA" id="ARBA00022967"/>
    </source>
</evidence>
<dbReference type="PANTHER" id="PTHR30258:SF1">
    <property type="entry name" value="PROTEIN TRANSPORT PROTEIN HOFB HOMOLOG"/>
    <property type="match status" value="1"/>
</dbReference>
<evidence type="ECO:0000313" key="10">
    <source>
        <dbReference type="EMBL" id="KUK85546.1"/>
    </source>
</evidence>
<name>A0A101HYM8_UNCT6</name>
<gene>
    <name evidence="10" type="ORF">XE03_1995</name>
</gene>
<dbReference type="GO" id="GO:0015627">
    <property type="term" value="C:type II protein secretion system complex"/>
    <property type="evidence" value="ECO:0007669"/>
    <property type="project" value="InterPro"/>
</dbReference>
<dbReference type="GO" id="GO:0005886">
    <property type="term" value="C:plasma membrane"/>
    <property type="evidence" value="ECO:0007669"/>
    <property type="project" value="TreeGrafter"/>
</dbReference>
<evidence type="ECO:0000256" key="8">
    <source>
        <dbReference type="ARBA" id="ARBA00034006"/>
    </source>
</evidence>
<dbReference type="FunFam" id="3.40.50.300:FF:000398">
    <property type="entry name" value="Type IV pilus assembly ATPase PilB"/>
    <property type="match status" value="1"/>
</dbReference>
<dbReference type="NCBIfam" id="TIGR02533">
    <property type="entry name" value="type_II_gspE"/>
    <property type="match status" value="1"/>
</dbReference>
<evidence type="ECO:0000256" key="7">
    <source>
        <dbReference type="ARBA" id="ARBA00024382"/>
    </source>
</evidence>
<dbReference type="InterPro" id="IPR027417">
    <property type="entry name" value="P-loop_NTPase"/>
</dbReference>
<dbReference type="PANTHER" id="PTHR30258">
    <property type="entry name" value="TYPE II SECRETION SYSTEM PROTEIN GSPE-RELATED"/>
    <property type="match status" value="1"/>
</dbReference>
<comment type="catalytic activity">
    <reaction evidence="8">
        <text>ATP + H2O + cellular proteinSide 1 = ADP + phosphate + cellular proteinSide 2.</text>
        <dbReference type="EC" id="7.4.2.8"/>
    </reaction>
</comment>
<dbReference type="GO" id="GO:0008564">
    <property type="term" value="F:protein-exporting ATPase activity"/>
    <property type="evidence" value="ECO:0007669"/>
    <property type="project" value="UniProtKB-EC"/>
</dbReference>
<organism evidence="10 11">
    <name type="scientific">candidate division TA06 bacterium 34_109</name>
    <dbReference type="NCBI Taxonomy" id="1635277"/>
    <lineage>
        <taxon>Bacteria</taxon>
        <taxon>Bacteria division TA06</taxon>
    </lineage>
</organism>
<dbReference type="Pfam" id="PF05157">
    <property type="entry name" value="MshEN"/>
    <property type="match status" value="1"/>
</dbReference>
<keyword evidence="5" id="KW-0653">Protein transport</keyword>
<feature type="domain" description="Bacterial type II secretion system protein E" evidence="9">
    <location>
        <begin position="391"/>
        <end position="405"/>
    </location>
</feature>
<evidence type="ECO:0000256" key="1">
    <source>
        <dbReference type="ARBA" id="ARBA00006611"/>
    </source>
</evidence>
<dbReference type="Pfam" id="PF00437">
    <property type="entry name" value="T2SSE"/>
    <property type="match status" value="1"/>
</dbReference>
<dbReference type="InterPro" id="IPR001482">
    <property type="entry name" value="T2SS/T4SS_dom"/>
</dbReference>
<dbReference type="Gene3D" id="3.30.450.90">
    <property type="match status" value="1"/>
</dbReference>
<dbReference type="EMBL" id="LGGX01000059">
    <property type="protein sequence ID" value="KUK85546.1"/>
    <property type="molecule type" value="Genomic_DNA"/>
</dbReference>
<dbReference type="CDD" id="cd01129">
    <property type="entry name" value="PulE-GspE-like"/>
    <property type="match status" value="1"/>
</dbReference>
<dbReference type="GO" id="GO:0015628">
    <property type="term" value="P:protein secretion by the type II secretion system"/>
    <property type="evidence" value="ECO:0007669"/>
    <property type="project" value="InterPro"/>
</dbReference>
<evidence type="ECO:0000256" key="3">
    <source>
        <dbReference type="ARBA" id="ARBA00022741"/>
    </source>
</evidence>
<evidence type="ECO:0000313" key="11">
    <source>
        <dbReference type="Proteomes" id="UP000053467"/>
    </source>
</evidence>